<organism evidence="2 3">
    <name type="scientific">Thlaspi arvense</name>
    <name type="common">Field penny-cress</name>
    <dbReference type="NCBI Taxonomy" id="13288"/>
    <lineage>
        <taxon>Eukaryota</taxon>
        <taxon>Viridiplantae</taxon>
        <taxon>Streptophyta</taxon>
        <taxon>Embryophyta</taxon>
        <taxon>Tracheophyta</taxon>
        <taxon>Spermatophyta</taxon>
        <taxon>Magnoliopsida</taxon>
        <taxon>eudicotyledons</taxon>
        <taxon>Gunneridae</taxon>
        <taxon>Pentapetalae</taxon>
        <taxon>rosids</taxon>
        <taxon>malvids</taxon>
        <taxon>Brassicales</taxon>
        <taxon>Brassicaceae</taxon>
        <taxon>Thlaspideae</taxon>
        <taxon>Thlaspi</taxon>
    </lineage>
</organism>
<dbReference type="InterPro" id="IPR053151">
    <property type="entry name" value="RNase_H-like"/>
</dbReference>
<evidence type="ECO:0000313" key="3">
    <source>
        <dbReference type="Proteomes" id="UP000836841"/>
    </source>
</evidence>
<dbReference type="InterPro" id="IPR012337">
    <property type="entry name" value="RNaseH-like_sf"/>
</dbReference>
<dbReference type="AlphaFoldDB" id="A0AAU9SCJ5"/>
<accession>A0AAU9SCJ5</accession>
<feature type="non-terminal residue" evidence="2">
    <location>
        <position position="114"/>
    </location>
</feature>
<dbReference type="Proteomes" id="UP000836841">
    <property type="component" value="Chromosome 4"/>
</dbReference>
<dbReference type="PANTHER" id="PTHR47723:SF19">
    <property type="entry name" value="POLYNUCLEOTIDYL TRANSFERASE, RIBONUCLEASE H-LIKE SUPERFAMILY PROTEIN"/>
    <property type="match status" value="1"/>
</dbReference>
<proteinExistence type="predicted"/>
<reference evidence="2 3" key="1">
    <citation type="submission" date="2022-03" db="EMBL/GenBank/DDBJ databases">
        <authorList>
            <person name="Nunn A."/>
            <person name="Chopra R."/>
            <person name="Nunn A."/>
            <person name="Contreras Garrido A."/>
        </authorList>
    </citation>
    <scope>NUCLEOTIDE SEQUENCE [LARGE SCALE GENOMIC DNA]</scope>
</reference>
<dbReference type="CDD" id="cd06222">
    <property type="entry name" value="RNase_H_like"/>
    <property type="match status" value="1"/>
</dbReference>
<dbReference type="GO" id="GO:0003676">
    <property type="term" value="F:nucleic acid binding"/>
    <property type="evidence" value="ECO:0007669"/>
    <property type="project" value="InterPro"/>
</dbReference>
<dbReference type="EMBL" id="OU466860">
    <property type="protein sequence ID" value="CAH2061460.1"/>
    <property type="molecule type" value="Genomic_DNA"/>
</dbReference>
<dbReference type="PANTHER" id="PTHR47723">
    <property type="entry name" value="OS05G0353850 PROTEIN"/>
    <property type="match status" value="1"/>
</dbReference>
<name>A0AAU9SCJ5_THLAR</name>
<sequence length="114" mass="13775">HWTRPEEEWIKCNYDGAFYTNTMEAKAGWNCWNRGLRNIIFEGDYKSKPDLINGTILNFHDHNWIREARFWRNKFGEVKFQWTKRANNQPADRLAKSCPASNAYFIFHFFSFLM</sequence>
<dbReference type="SUPFAM" id="SSF53098">
    <property type="entry name" value="Ribonuclease H-like"/>
    <property type="match status" value="1"/>
</dbReference>
<dbReference type="InterPro" id="IPR036397">
    <property type="entry name" value="RNaseH_sf"/>
</dbReference>
<dbReference type="GO" id="GO:0004523">
    <property type="term" value="F:RNA-DNA hybrid ribonuclease activity"/>
    <property type="evidence" value="ECO:0007669"/>
    <property type="project" value="InterPro"/>
</dbReference>
<protein>
    <recommendedName>
        <fullName evidence="1">RNase H type-1 domain-containing protein</fullName>
    </recommendedName>
</protein>
<feature type="domain" description="RNase H type-1" evidence="1">
    <location>
        <begin position="31"/>
        <end position="98"/>
    </location>
</feature>
<dbReference type="Pfam" id="PF13456">
    <property type="entry name" value="RVT_3"/>
    <property type="match status" value="1"/>
</dbReference>
<evidence type="ECO:0000313" key="2">
    <source>
        <dbReference type="EMBL" id="CAH2061460.1"/>
    </source>
</evidence>
<dbReference type="InterPro" id="IPR044730">
    <property type="entry name" value="RNase_H-like_dom_plant"/>
</dbReference>
<keyword evidence="3" id="KW-1185">Reference proteome</keyword>
<dbReference type="Gene3D" id="3.30.420.10">
    <property type="entry name" value="Ribonuclease H-like superfamily/Ribonuclease H"/>
    <property type="match status" value="1"/>
</dbReference>
<gene>
    <name evidence="2" type="ORF">TAV2_LOCUS14390</name>
</gene>
<evidence type="ECO:0000259" key="1">
    <source>
        <dbReference type="Pfam" id="PF13456"/>
    </source>
</evidence>
<dbReference type="InterPro" id="IPR002156">
    <property type="entry name" value="RNaseH_domain"/>
</dbReference>